<dbReference type="RefSeq" id="XP_064711942.1">
    <property type="nucleotide sequence ID" value="XM_064844082.1"/>
</dbReference>
<dbReference type="Proteomes" id="UP001358417">
    <property type="component" value="Unassembled WGS sequence"/>
</dbReference>
<dbReference type="SUPFAM" id="SSF63825">
    <property type="entry name" value="YWTD domain"/>
    <property type="match status" value="1"/>
</dbReference>
<reference evidence="2 3" key="1">
    <citation type="submission" date="2023-08" db="EMBL/GenBank/DDBJ databases">
        <title>Black Yeasts Isolated from many extreme environments.</title>
        <authorList>
            <person name="Coleine C."/>
            <person name="Stajich J.E."/>
            <person name="Selbmann L."/>
        </authorList>
    </citation>
    <scope>NUCLEOTIDE SEQUENCE [LARGE SCALE GENOMIC DNA]</scope>
    <source>
        <strain evidence="2 3">CCFEE 5792</strain>
    </source>
</reference>
<dbReference type="AlphaFoldDB" id="A0AAV9NQY1"/>
<evidence type="ECO:0000313" key="3">
    <source>
        <dbReference type="Proteomes" id="UP001358417"/>
    </source>
</evidence>
<proteinExistence type="predicted"/>
<sequence length="254" mass="26907">MKFGCLTGPERNLCRSLYCSGITRGNSVSSLYRVNIANGQTTLITNNVGNKVINALGYNVLDNYLYGYGTGDRTINRIGPDGSSQVIATLPAGVTGIVAGDIDINGQYWITAQGVNYYHIDLAPSSNTYGQIIESGNTNLATGFNIIDWVALAAAPSVLYAVTSGSSQTQTYLMRFDKGTKQFTNLASYGSIAGNTWGAGYSTTDGNIYASDNVSGQIWQFPIDGSAPSLQAQGNPTSVNDEARCAYNGAPITR</sequence>
<feature type="domain" description="DUF6923" evidence="1">
    <location>
        <begin position="26"/>
        <end position="245"/>
    </location>
</feature>
<dbReference type="Pfam" id="PF21959">
    <property type="entry name" value="DUF6923"/>
    <property type="match status" value="1"/>
</dbReference>
<comment type="caution">
    <text evidence="2">The sequence shown here is derived from an EMBL/GenBank/DDBJ whole genome shotgun (WGS) entry which is preliminary data.</text>
</comment>
<accession>A0AAV9NQY1</accession>
<dbReference type="InterPro" id="IPR054215">
    <property type="entry name" value="DUF6923"/>
</dbReference>
<dbReference type="GeneID" id="89968674"/>
<keyword evidence="3" id="KW-1185">Reference proteome</keyword>
<dbReference type="EMBL" id="JAVRRD010000001">
    <property type="protein sequence ID" value="KAK5064618.1"/>
    <property type="molecule type" value="Genomic_DNA"/>
</dbReference>
<gene>
    <name evidence="2" type="ORF">LTR84_000452</name>
</gene>
<organism evidence="2 3">
    <name type="scientific">Exophiala bonariae</name>
    <dbReference type="NCBI Taxonomy" id="1690606"/>
    <lineage>
        <taxon>Eukaryota</taxon>
        <taxon>Fungi</taxon>
        <taxon>Dikarya</taxon>
        <taxon>Ascomycota</taxon>
        <taxon>Pezizomycotina</taxon>
        <taxon>Eurotiomycetes</taxon>
        <taxon>Chaetothyriomycetidae</taxon>
        <taxon>Chaetothyriales</taxon>
        <taxon>Herpotrichiellaceae</taxon>
        <taxon>Exophiala</taxon>
    </lineage>
</organism>
<evidence type="ECO:0000313" key="2">
    <source>
        <dbReference type="EMBL" id="KAK5064618.1"/>
    </source>
</evidence>
<protein>
    <recommendedName>
        <fullName evidence="1">DUF6923 domain-containing protein</fullName>
    </recommendedName>
</protein>
<evidence type="ECO:0000259" key="1">
    <source>
        <dbReference type="Pfam" id="PF21959"/>
    </source>
</evidence>
<name>A0AAV9NQY1_9EURO</name>